<comment type="caution">
    <text evidence="1">The sequence shown here is derived from an EMBL/GenBank/DDBJ whole genome shotgun (WGS) entry which is preliminary data.</text>
</comment>
<dbReference type="EMBL" id="BARV01032635">
    <property type="protein sequence ID" value="GAI36280.1"/>
    <property type="molecule type" value="Genomic_DNA"/>
</dbReference>
<feature type="non-terminal residue" evidence="1">
    <location>
        <position position="1"/>
    </location>
</feature>
<sequence>LLSIHKIILKIMIFAKQFLSLFRYNIITELNSS</sequence>
<organism evidence="1">
    <name type="scientific">marine sediment metagenome</name>
    <dbReference type="NCBI Taxonomy" id="412755"/>
    <lineage>
        <taxon>unclassified sequences</taxon>
        <taxon>metagenomes</taxon>
        <taxon>ecological metagenomes</taxon>
    </lineage>
</organism>
<protein>
    <submittedName>
        <fullName evidence="1">Uncharacterized protein</fullName>
    </submittedName>
</protein>
<gene>
    <name evidence="1" type="ORF">S06H3_51434</name>
</gene>
<accession>X1PB75</accession>
<name>X1PB75_9ZZZZ</name>
<evidence type="ECO:0000313" key="1">
    <source>
        <dbReference type="EMBL" id="GAI36280.1"/>
    </source>
</evidence>
<reference evidence="1" key="1">
    <citation type="journal article" date="2014" name="Front. Microbiol.">
        <title>High frequency of phylogenetically diverse reductive dehalogenase-homologous genes in deep subseafloor sedimentary metagenomes.</title>
        <authorList>
            <person name="Kawai M."/>
            <person name="Futagami T."/>
            <person name="Toyoda A."/>
            <person name="Takaki Y."/>
            <person name="Nishi S."/>
            <person name="Hori S."/>
            <person name="Arai W."/>
            <person name="Tsubouchi T."/>
            <person name="Morono Y."/>
            <person name="Uchiyama I."/>
            <person name="Ito T."/>
            <person name="Fujiyama A."/>
            <person name="Inagaki F."/>
            <person name="Takami H."/>
        </authorList>
    </citation>
    <scope>NUCLEOTIDE SEQUENCE</scope>
    <source>
        <strain evidence="1">Expedition CK06-06</strain>
    </source>
</reference>
<dbReference type="AlphaFoldDB" id="X1PB75"/>
<proteinExistence type="predicted"/>